<comment type="caution">
    <text evidence="1">The sequence shown here is derived from an EMBL/GenBank/DDBJ whole genome shotgun (WGS) entry which is preliminary data.</text>
</comment>
<reference evidence="1" key="1">
    <citation type="submission" date="2010-08" db="EMBL/GenBank/DDBJ databases">
        <authorList>
            <person name="Muzny D."/>
            <person name="Qin X."/>
            <person name="Buhay C."/>
            <person name="Dugan-Rocha S."/>
            <person name="Ding Y."/>
            <person name="Chen G."/>
            <person name="Hawes A."/>
            <person name="Holder M."/>
            <person name="Jhangiani S."/>
            <person name="Johnson A."/>
            <person name="Khan Z."/>
            <person name="Li Z."/>
            <person name="Liu W."/>
            <person name="Liu X."/>
            <person name="Perez L."/>
            <person name="Shen H."/>
            <person name="Wang Q."/>
            <person name="Watt J."/>
            <person name="Xi L."/>
            <person name="Xin Y."/>
            <person name="Zhou J."/>
            <person name="Deng J."/>
            <person name="Jiang H."/>
            <person name="Liu Y."/>
            <person name="Qu J."/>
            <person name="Song X.-Z."/>
            <person name="Zhang L."/>
            <person name="Villasana D."/>
            <person name="Johnson A."/>
            <person name="Liu J."/>
            <person name="Liyanage D."/>
            <person name="Lorensuhewa L."/>
            <person name="Robinson T."/>
            <person name="Song A."/>
            <person name="Song B.-B."/>
            <person name="Dinh H."/>
            <person name="Thornton R."/>
            <person name="Coyle M."/>
            <person name="Francisco L."/>
            <person name="Jackson L."/>
            <person name="Javaid M."/>
            <person name="Korchina V."/>
            <person name="Kovar C."/>
            <person name="Mata R."/>
            <person name="Mathew T."/>
            <person name="Ngo R."/>
            <person name="Nguyen L."/>
            <person name="Nguyen N."/>
            <person name="Okwuonu G."/>
            <person name="Ongeri F."/>
            <person name="Pham C."/>
            <person name="Simmons D."/>
            <person name="Wilczek-Boney K."/>
            <person name="Hale W."/>
            <person name="Jakkamsetti A."/>
            <person name="Pham P."/>
            <person name="Ruth R."/>
            <person name="San Lucas F."/>
            <person name="Warren J."/>
            <person name="Zhang J."/>
            <person name="Zhao Z."/>
            <person name="Zhou C."/>
            <person name="Zhu D."/>
            <person name="Lee S."/>
            <person name="Bess C."/>
            <person name="Blankenburg K."/>
            <person name="Forbes L."/>
            <person name="Fu Q."/>
            <person name="Gubbala S."/>
            <person name="Hirani K."/>
            <person name="Jayaseelan J.C."/>
            <person name="Lara F."/>
            <person name="Munidasa M."/>
            <person name="Palculict T."/>
            <person name="Patil S."/>
            <person name="Pu L.-L."/>
            <person name="Saada N."/>
            <person name="Tang L."/>
            <person name="Weissenberger G."/>
            <person name="Zhu Y."/>
            <person name="Hemphill L."/>
            <person name="Shang Y."/>
            <person name="Youmans B."/>
            <person name="Ayvaz T."/>
            <person name="Ross M."/>
            <person name="Santibanez J."/>
            <person name="Aqrawi P."/>
            <person name="Gross S."/>
            <person name="Joshi V."/>
            <person name="Fowler G."/>
            <person name="Nazareth L."/>
            <person name="Reid J."/>
            <person name="Worley K."/>
            <person name="Petrosino J."/>
            <person name="Highlander S."/>
            <person name="Gibbs R."/>
        </authorList>
    </citation>
    <scope>NUCLEOTIDE SEQUENCE [LARGE SCALE GENOMIC DNA]</scope>
    <source>
        <strain evidence="1">DSM 15272</strain>
    </source>
</reference>
<accession>E2SER0</accession>
<dbReference type="STRING" id="585531.HMPREF0063_12519"/>
<keyword evidence="2" id="KW-1185">Reference proteome</keyword>
<dbReference type="HOGENOM" id="CLU_3283673_0_0_11"/>
<evidence type="ECO:0000313" key="2">
    <source>
        <dbReference type="Proteomes" id="UP000003111"/>
    </source>
</evidence>
<gene>
    <name evidence="1" type="ORF">HMPREF0063_12519</name>
</gene>
<name>E2SER0_9ACTN</name>
<sequence>MGSPRASPSRSLRSLATKGVFASDELCEERERSEANRRES</sequence>
<proteinExistence type="predicted"/>
<dbReference type="AlphaFoldDB" id="E2SER0"/>
<dbReference type="EMBL" id="ACLF03000008">
    <property type="protein sequence ID" value="EFQ82357.1"/>
    <property type="molecule type" value="Genomic_DNA"/>
</dbReference>
<dbReference type="Proteomes" id="UP000003111">
    <property type="component" value="Unassembled WGS sequence"/>
</dbReference>
<evidence type="ECO:0000313" key="1">
    <source>
        <dbReference type="EMBL" id="EFQ82357.1"/>
    </source>
</evidence>
<protein>
    <submittedName>
        <fullName evidence="1">Uncharacterized protein</fullName>
    </submittedName>
</protein>
<organism evidence="1 2">
    <name type="scientific">Aeromicrobium marinum DSM 15272</name>
    <dbReference type="NCBI Taxonomy" id="585531"/>
    <lineage>
        <taxon>Bacteria</taxon>
        <taxon>Bacillati</taxon>
        <taxon>Actinomycetota</taxon>
        <taxon>Actinomycetes</taxon>
        <taxon>Propionibacteriales</taxon>
        <taxon>Nocardioidaceae</taxon>
        <taxon>Aeromicrobium</taxon>
    </lineage>
</organism>